<proteinExistence type="predicted"/>
<dbReference type="Proteomes" id="UP000054805">
    <property type="component" value="Unassembled WGS sequence"/>
</dbReference>
<organism evidence="2 4">
    <name type="scientific">Trichinella pseudospiralis</name>
    <name type="common">Parasitic roundworm</name>
    <dbReference type="NCBI Taxonomy" id="6337"/>
    <lineage>
        <taxon>Eukaryota</taxon>
        <taxon>Metazoa</taxon>
        <taxon>Ecdysozoa</taxon>
        <taxon>Nematoda</taxon>
        <taxon>Enoplea</taxon>
        <taxon>Dorylaimia</taxon>
        <taxon>Trichinellida</taxon>
        <taxon>Trichinellidae</taxon>
        <taxon>Trichinella</taxon>
    </lineage>
</organism>
<evidence type="ECO:0000313" key="1">
    <source>
        <dbReference type="EMBL" id="KRY66099.1"/>
    </source>
</evidence>
<dbReference type="EMBL" id="JYDR01000182">
    <property type="protein sequence ID" value="KRY66099.1"/>
    <property type="molecule type" value="Genomic_DNA"/>
</dbReference>
<evidence type="ECO:0000313" key="3">
    <source>
        <dbReference type="Proteomes" id="UP000054632"/>
    </source>
</evidence>
<keyword evidence="4" id="KW-1185">Reference proteome</keyword>
<dbReference type="AlphaFoldDB" id="A0A0V1HRH3"/>
<sequence>MKTKCSLSNKFAPKKNFPDNTNATVKILRFVGSMRHGRDYVMFSYLGGRTMGRPIRMVSLAADATEHDPTVYESPASAR</sequence>
<comment type="caution">
    <text evidence="2">The sequence shown here is derived from an EMBL/GenBank/DDBJ whole genome shotgun (WGS) entry which is preliminary data.</text>
</comment>
<evidence type="ECO:0000313" key="2">
    <source>
        <dbReference type="EMBL" id="KRZ13130.1"/>
    </source>
</evidence>
<protein>
    <submittedName>
        <fullName evidence="2">Uncharacterized protein</fullName>
    </submittedName>
</protein>
<dbReference type="Proteomes" id="UP000054632">
    <property type="component" value="Unassembled WGS sequence"/>
</dbReference>
<accession>A0A0V1HRH3</accession>
<reference evidence="3 4" key="1">
    <citation type="submission" date="2015-01" db="EMBL/GenBank/DDBJ databases">
        <title>Evolution of Trichinella species and genotypes.</title>
        <authorList>
            <person name="Korhonen P.K."/>
            <person name="Edoardo P."/>
            <person name="Giuseppe L.R."/>
            <person name="Gasser R.B."/>
        </authorList>
    </citation>
    <scope>NUCLEOTIDE SEQUENCE [LARGE SCALE GENOMIC DNA]</scope>
    <source>
        <strain evidence="1">ISS13</strain>
        <strain evidence="2">ISS588</strain>
    </source>
</reference>
<dbReference type="EMBL" id="JYDS01000333">
    <property type="protein sequence ID" value="KRZ13130.1"/>
    <property type="molecule type" value="Genomic_DNA"/>
</dbReference>
<evidence type="ECO:0000313" key="4">
    <source>
        <dbReference type="Proteomes" id="UP000054805"/>
    </source>
</evidence>
<name>A0A0V1HRH3_TRIPS</name>
<gene>
    <name evidence="1" type="ORF">T4A_12580</name>
    <name evidence="2" type="ORF">T4B_1157</name>
</gene>